<accession>A0A8T0B9Q6</accession>
<reference evidence="2" key="1">
    <citation type="submission" date="2020-08" db="EMBL/GenBank/DDBJ databases">
        <title>Chromosome-level assembly of Southern catfish (Silurus meridionalis) provides insights into visual adaptation to the nocturnal and benthic lifestyles.</title>
        <authorList>
            <person name="Zhang Y."/>
            <person name="Wang D."/>
            <person name="Peng Z."/>
        </authorList>
    </citation>
    <scope>NUCLEOTIDE SEQUENCE</scope>
    <source>
        <strain evidence="2">SWU-2019-XX</strain>
        <tissue evidence="2">Muscle</tissue>
    </source>
</reference>
<protein>
    <submittedName>
        <fullName evidence="2">Uncharacterized protein</fullName>
    </submittedName>
</protein>
<dbReference type="EMBL" id="JABFDY010000010">
    <property type="protein sequence ID" value="KAF7702361.1"/>
    <property type="molecule type" value="Genomic_DNA"/>
</dbReference>
<dbReference type="Proteomes" id="UP000606274">
    <property type="component" value="Unassembled WGS sequence"/>
</dbReference>
<organism evidence="2 3">
    <name type="scientific">Silurus meridionalis</name>
    <name type="common">Southern catfish</name>
    <name type="synonym">Silurus soldatovi meridionalis</name>
    <dbReference type="NCBI Taxonomy" id="175797"/>
    <lineage>
        <taxon>Eukaryota</taxon>
        <taxon>Metazoa</taxon>
        <taxon>Chordata</taxon>
        <taxon>Craniata</taxon>
        <taxon>Vertebrata</taxon>
        <taxon>Euteleostomi</taxon>
        <taxon>Actinopterygii</taxon>
        <taxon>Neopterygii</taxon>
        <taxon>Teleostei</taxon>
        <taxon>Ostariophysi</taxon>
        <taxon>Siluriformes</taxon>
        <taxon>Siluridae</taxon>
        <taxon>Silurus</taxon>
    </lineage>
</organism>
<sequence>MLIYLPIKSFRFVLWVRLLFVRERAAVLPGLRADSGKEDVFNKRLHPCLVSRRTGAGQCARDVTVGCCSGLFACCVAFLRYVHRLHRFDVGLIVCVIRLQLLRVTSSVLYFACFALRCLLRWVQLGIVNLRSSSLELRVTSIWHQRIDILLLLYANSFLLQHLTTCRISWTGGMVIISNGSVTSTSKSQPQLPVSQNAANVAMGELNRDLQKLHKKKTASVTSTPLTDDLDDTEFDLFRNRDDQNIKEQSKLSWIVESQSKKWIARLYRSAHMNTFERLFYVNGGREIYLVSDILQNTFSRKVRRCDKRSAIPEAN</sequence>
<keyword evidence="3" id="KW-1185">Reference proteome</keyword>
<dbReference type="AlphaFoldDB" id="A0A8T0B9Q6"/>
<feature type="chain" id="PRO_5035713910" evidence="1">
    <location>
        <begin position="27"/>
        <end position="316"/>
    </location>
</feature>
<evidence type="ECO:0000256" key="1">
    <source>
        <dbReference type="SAM" id="SignalP"/>
    </source>
</evidence>
<evidence type="ECO:0000313" key="3">
    <source>
        <dbReference type="Proteomes" id="UP000606274"/>
    </source>
</evidence>
<comment type="caution">
    <text evidence="2">The sequence shown here is derived from an EMBL/GenBank/DDBJ whole genome shotgun (WGS) entry which is preliminary data.</text>
</comment>
<name>A0A8T0B9Q6_SILME</name>
<feature type="signal peptide" evidence="1">
    <location>
        <begin position="1"/>
        <end position="26"/>
    </location>
</feature>
<proteinExistence type="predicted"/>
<evidence type="ECO:0000313" key="2">
    <source>
        <dbReference type="EMBL" id="KAF7702361.1"/>
    </source>
</evidence>
<gene>
    <name evidence="2" type="ORF">HF521_001644</name>
</gene>
<keyword evidence="1" id="KW-0732">Signal</keyword>